<keyword evidence="1" id="KW-0812">Transmembrane</keyword>
<dbReference type="RefSeq" id="WP_308488663.1">
    <property type="nucleotide sequence ID" value="NZ_JAVFCB010000003.1"/>
</dbReference>
<evidence type="ECO:0000256" key="1">
    <source>
        <dbReference type="SAM" id="Phobius"/>
    </source>
</evidence>
<comment type="caution">
    <text evidence="2">The sequence shown here is derived from an EMBL/GenBank/DDBJ whole genome shotgun (WGS) entry which is preliminary data.</text>
</comment>
<name>A0ABU0XJ65_9MICO</name>
<keyword evidence="3" id="KW-1185">Reference proteome</keyword>
<evidence type="ECO:0000313" key="3">
    <source>
        <dbReference type="Proteomes" id="UP001230289"/>
    </source>
</evidence>
<keyword evidence="1" id="KW-0472">Membrane</keyword>
<proteinExistence type="predicted"/>
<organism evidence="2 3">
    <name type="scientific">Microbacterium capsulatum</name>
    <dbReference type="NCBI Taxonomy" id="3041921"/>
    <lineage>
        <taxon>Bacteria</taxon>
        <taxon>Bacillati</taxon>
        <taxon>Actinomycetota</taxon>
        <taxon>Actinomycetes</taxon>
        <taxon>Micrococcales</taxon>
        <taxon>Microbacteriaceae</taxon>
        <taxon>Microbacterium</taxon>
    </lineage>
</organism>
<reference evidence="2 3" key="1">
    <citation type="submission" date="2023-08" db="EMBL/GenBank/DDBJ databases">
        <title>Microbacterium sp. nov., isolated from a waste landfill.</title>
        <authorList>
            <person name="Wen W."/>
        </authorList>
    </citation>
    <scope>NUCLEOTIDE SEQUENCE [LARGE SCALE GENOMIC DNA]</scope>
    <source>
        <strain evidence="2 3">ASV81</strain>
    </source>
</reference>
<dbReference type="Proteomes" id="UP001230289">
    <property type="component" value="Unassembled WGS sequence"/>
</dbReference>
<feature type="transmembrane region" description="Helical" evidence="1">
    <location>
        <begin position="53"/>
        <end position="81"/>
    </location>
</feature>
<sequence length="84" mass="9071">MVQIVANGIVGVLLVVSGLLAFKFRKRIAHSQVNVFRAKFGRQVGDIVERAGVLFWVIVIASIAILMGIYAVCVSVVGMIAGWQ</sequence>
<feature type="transmembrane region" description="Helical" evidence="1">
    <location>
        <begin position="6"/>
        <end position="22"/>
    </location>
</feature>
<gene>
    <name evidence="2" type="ORF">RBR11_07320</name>
</gene>
<keyword evidence="1" id="KW-1133">Transmembrane helix</keyword>
<protein>
    <submittedName>
        <fullName evidence="2">Uncharacterized protein</fullName>
    </submittedName>
</protein>
<dbReference type="EMBL" id="JAVFCB010000003">
    <property type="protein sequence ID" value="MDQ4213725.1"/>
    <property type="molecule type" value="Genomic_DNA"/>
</dbReference>
<accession>A0ABU0XJ65</accession>
<evidence type="ECO:0000313" key="2">
    <source>
        <dbReference type="EMBL" id="MDQ4213725.1"/>
    </source>
</evidence>